<dbReference type="GO" id="GO:0005886">
    <property type="term" value="C:plasma membrane"/>
    <property type="evidence" value="ECO:0007669"/>
    <property type="project" value="UniProtKB-SubCell"/>
</dbReference>
<keyword evidence="5 7" id="KW-1133">Transmembrane helix</keyword>
<evidence type="ECO:0000256" key="2">
    <source>
        <dbReference type="ARBA" id="ARBA00009784"/>
    </source>
</evidence>
<feature type="transmembrane region" description="Helical" evidence="7">
    <location>
        <begin position="12"/>
        <end position="35"/>
    </location>
</feature>
<dbReference type="PANTHER" id="PTHR33508">
    <property type="entry name" value="UPF0056 MEMBRANE PROTEIN YHCE"/>
    <property type="match status" value="1"/>
</dbReference>
<feature type="transmembrane region" description="Helical" evidence="7">
    <location>
        <begin position="108"/>
        <end position="128"/>
    </location>
</feature>
<evidence type="ECO:0000256" key="7">
    <source>
        <dbReference type="RuleBase" id="RU362048"/>
    </source>
</evidence>
<name>A0A0Q4BA72_9BACT</name>
<keyword evidence="6 7" id="KW-0472">Membrane</keyword>
<evidence type="ECO:0000256" key="3">
    <source>
        <dbReference type="ARBA" id="ARBA00022475"/>
    </source>
</evidence>
<comment type="subcellular location">
    <subcellularLocation>
        <location evidence="1 7">Cell membrane</location>
        <topology evidence="1 7">Multi-pass membrane protein</topology>
    </subcellularLocation>
</comment>
<comment type="similarity">
    <text evidence="2 7">Belongs to the UPF0056 (MarC) family.</text>
</comment>
<gene>
    <name evidence="8" type="ORF">AL399_02560</name>
</gene>
<dbReference type="Pfam" id="PF01914">
    <property type="entry name" value="MarC"/>
    <property type="match status" value="1"/>
</dbReference>
<dbReference type="Proteomes" id="UP000054172">
    <property type="component" value="Unassembled WGS sequence"/>
</dbReference>
<evidence type="ECO:0000313" key="9">
    <source>
        <dbReference type="Proteomes" id="UP000054172"/>
    </source>
</evidence>
<feature type="transmembrane region" description="Helical" evidence="7">
    <location>
        <begin position="41"/>
        <end position="60"/>
    </location>
</feature>
<evidence type="ECO:0000256" key="1">
    <source>
        <dbReference type="ARBA" id="ARBA00004651"/>
    </source>
</evidence>
<evidence type="ECO:0000256" key="4">
    <source>
        <dbReference type="ARBA" id="ARBA00022692"/>
    </source>
</evidence>
<dbReference type="PATRIC" id="fig|1702214.3.peg.703"/>
<accession>A0A0Q4BA72</accession>
<keyword evidence="4 7" id="KW-0812">Transmembrane</keyword>
<protein>
    <recommendedName>
        <fullName evidence="7">UPF0056 membrane protein</fullName>
    </recommendedName>
</protein>
<keyword evidence="3" id="KW-1003">Cell membrane</keyword>
<dbReference type="InterPro" id="IPR002771">
    <property type="entry name" value="Multi_antbiot-R_MarC"/>
</dbReference>
<keyword evidence="9" id="KW-1185">Reference proteome</keyword>
<evidence type="ECO:0000256" key="6">
    <source>
        <dbReference type="ARBA" id="ARBA00023136"/>
    </source>
</evidence>
<dbReference type="AlphaFoldDB" id="A0A0Q4BA72"/>
<sequence>MFDISTFISHALSGFVILFAIIDITGAVPVVVSMLERGQTYKPLIVVIASLAFYIAFFYLGQAILKFLGVDFTSFAIAGALVLLAMAMEMIFDITIFKDTNHTGDATFVPLVFPLIAGPGSITTILAFKTQFSNAEILAAVLLNLLVVYLVLKNVYLVQKFLGKAGVYALRKFFGIILLATSSKMLIENLSKIIAQVSGAGE</sequence>
<organism evidence="8 9">
    <name type="scientific">Candidatus [Bacteroides] periocalifornicus</name>
    <dbReference type="NCBI Taxonomy" id="1702214"/>
    <lineage>
        <taxon>Bacteria</taxon>
        <taxon>Pseudomonadati</taxon>
        <taxon>Bacteroidota</taxon>
    </lineage>
</organism>
<comment type="caution">
    <text evidence="8">The sequence shown here is derived from an EMBL/GenBank/DDBJ whole genome shotgun (WGS) entry which is preliminary data.</text>
</comment>
<evidence type="ECO:0000313" key="8">
    <source>
        <dbReference type="EMBL" id="KQM09270.1"/>
    </source>
</evidence>
<proteinExistence type="inferred from homology"/>
<feature type="transmembrane region" description="Helical" evidence="7">
    <location>
        <begin position="67"/>
        <end position="88"/>
    </location>
</feature>
<dbReference type="PANTHER" id="PTHR33508:SF1">
    <property type="entry name" value="UPF0056 MEMBRANE PROTEIN YHCE"/>
    <property type="match status" value="1"/>
</dbReference>
<feature type="transmembrane region" description="Helical" evidence="7">
    <location>
        <begin position="135"/>
        <end position="156"/>
    </location>
</feature>
<comment type="caution">
    <text evidence="7">Lacks conserved residue(s) required for the propagation of feature annotation.</text>
</comment>
<evidence type="ECO:0000256" key="5">
    <source>
        <dbReference type="ARBA" id="ARBA00022989"/>
    </source>
</evidence>
<dbReference type="EMBL" id="LIIK01000008">
    <property type="protein sequence ID" value="KQM09270.1"/>
    <property type="molecule type" value="Genomic_DNA"/>
</dbReference>
<reference evidence="8" key="1">
    <citation type="submission" date="2015-08" db="EMBL/GenBank/DDBJ databases">
        <title>Candidatus Bacteriodes Periocalifornicus.</title>
        <authorList>
            <person name="McLean J.S."/>
            <person name="Kelley S."/>
        </authorList>
    </citation>
    <scope>NUCLEOTIDE SEQUENCE [LARGE SCALE GENOMIC DNA]</scope>
    <source>
        <strain evidence="8">12B</strain>
    </source>
</reference>